<keyword evidence="5 12" id="KW-0274">FAD</keyword>
<dbReference type="EMBL" id="SRIB01000008">
    <property type="protein sequence ID" value="TFZ39965.1"/>
    <property type="molecule type" value="Genomic_DNA"/>
</dbReference>
<dbReference type="InterPro" id="IPR012999">
    <property type="entry name" value="Pyr_OxRdtase_I_AS"/>
</dbReference>
<evidence type="ECO:0000256" key="7">
    <source>
        <dbReference type="ARBA" id="ARBA00023027"/>
    </source>
</evidence>
<feature type="binding site" evidence="12">
    <location>
        <begin position="181"/>
        <end position="188"/>
    </location>
    <ligand>
        <name>NAD(+)</name>
        <dbReference type="ChEBI" id="CHEBI:57540"/>
    </ligand>
</feature>
<dbReference type="PRINTS" id="PR00411">
    <property type="entry name" value="PNDRDTASEI"/>
</dbReference>
<dbReference type="PROSITE" id="PS00076">
    <property type="entry name" value="PYRIDINE_REDOX_1"/>
    <property type="match status" value="1"/>
</dbReference>
<evidence type="ECO:0000256" key="2">
    <source>
        <dbReference type="ARBA" id="ARBA00012608"/>
    </source>
</evidence>
<evidence type="ECO:0000256" key="13">
    <source>
        <dbReference type="PIRSR" id="PIRSR000350-4"/>
    </source>
</evidence>
<dbReference type="OrthoDB" id="9800167at2"/>
<organism evidence="17 18">
    <name type="scientific">Soehngenia longivitae</name>
    <dbReference type="NCBI Taxonomy" id="2562294"/>
    <lineage>
        <taxon>Bacteria</taxon>
        <taxon>Bacillati</taxon>
        <taxon>Bacillota</taxon>
        <taxon>Tissierellia</taxon>
        <taxon>Tissierellales</taxon>
        <taxon>Tissierellaceae</taxon>
        <taxon>Soehngenia</taxon>
    </lineage>
</organism>
<sequence length="460" mass="50457">MKKYDIVVLGGGPGGYIAAIKSSQLGKKVAVVEKDKLGGICLNWGCIPTKTLLSYAKHFQDILRSEDFGIGGIDKSKVYVDIEKMMLKKDETVNKLVSGIHMLFKKNGVDLYNGFGKVIDDHNLDVNGENLSFDNLIIATGSKAYIPNIKGLKESFESGKAINNTGILGLKDKLDTVIVLGNNTYAVEYATFYNAIGTDVTMIFEDKNILPDYDSELSQTLERQLKKSGIKLVNSSDITEVRDDKILVSQKGKEKEFTADKYVVFYGIRPNLSGIENLKLIKDENGFIQTDERLRTNIKNIYAIGDVNGKMPLAHVASFEGVVASENISGIDSKIDYLKIPKVVYSFPEISSVGLTEEEAKLKNINYSIGKFPLSANSMAILKGETSGFVKILADKDMYGEIIGFHIIGNDASNMISEAASVMNLEGTIYDLARVVHPHPTLTEAIVEASLDAIEKPLNI</sequence>
<dbReference type="Proteomes" id="UP000298381">
    <property type="component" value="Unassembled WGS sequence"/>
</dbReference>
<evidence type="ECO:0000256" key="3">
    <source>
        <dbReference type="ARBA" id="ARBA00016961"/>
    </source>
</evidence>
<evidence type="ECO:0000313" key="17">
    <source>
        <dbReference type="EMBL" id="TFZ39965.1"/>
    </source>
</evidence>
<dbReference type="InterPro" id="IPR001100">
    <property type="entry name" value="Pyr_nuc-diS_OxRdtase"/>
</dbReference>
<comment type="cofactor">
    <cofactor evidence="12 14">
        <name>FAD</name>
        <dbReference type="ChEBI" id="CHEBI:57692"/>
    </cofactor>
    <text evidence="12 14">Binds 1 FAD per subunit.</text>
</comment>
<dbReference type="InterPro" id="IPR036188">
    <property type="entry name" value="FAD/NAD-bd_sf"/>
</dbReference>
<feature type="disulfide bond" description="Redox-active" evidence="13">
    <location>
        <begin position="41"/>
        <end position="46"/>
    </location>
</feature>
<protein>
    <recommendedName>
        <fullName evidence="3 14">Dihydrolipoyl dehydrogenase</fullName>
        <ecNumber evidence="2 14">1.8.1.4</ecNumber>
    </recommendedName>
</protein>
<evidence type="ECO:0000256" key="10">
    <source>
        <dbReference type="ARBA" id="ARBA00049187"/>
    </source>
</evidence>
<dbReference type="Pfam" id="PF02852">
    <property type="entry name" value="Pyr_redox_dim"/>
    <property type="match status" value="1"/>
</dbReference>
<gene>
    <name evidence="17" type="primary">lpdA</name>
    <name evidence="17" type="ORF">E4100_06790</name>
</gene>
<comment type="catalytic activity">
    <reaction evidence="10 14">
        <text>N(6)-[(R)-dihydrolipoyl]-L-lysyl-[protein] + NAD(+) = N(6)-[(R)-lipoyl]-L-lysyl-[protein] + NADH + H(+)</text>
        <dbReference type="Rhea" id="RHEA:15045"/>
        <dbReference type="Rhea" id="RHEA-COMP:10474"/>
        <dbReference type="Rhea" id="RHEA-COMP:10475"/>
        <dbReference type="ChEBI" id="CHEBI:15378"/>
        <dbReference type="ChEBI" id="CHEBI:57540"/>
        <dbReference type="ChEBI" id="CHEBI:57945"/>
        <dbReference type="ChEBI" id="CHEBI:83099"/>
        <dbReference type="ChEBI" id="CHEBI:83100"/>
        <dbReference type="EC" id="1.8.1.4"/>
    </reaction>
</comment>
<comment type="caution">
    <text evidence="17">The sequence shown here is derived from an EMBL/GenBank/DDBJ whole genome shotgun (WGS) entry which is preliminary data.</text>
</comment>
<dbReference type="InterPro" id="IPR050151">
    <property type="entry name" value="Class-I_Pyr_Nuc-Dis_Oxidored"/>
</dbReference>
<evidence type="ECO:0000256" key="11">
    <source>
        <dbReference type="PIRSR" id="PIRSR000350-2"/>
    </source>
</evidence>
<name>A0A4Z0D3P0_9FIRM</name>
<feature type="binding site" evidence="12">
    <location>
        <position position="50"/>
    </location>
    <ligand>
        <name>FAD</name>
        <dbReference type="ChEBI" id="CHEBI:57692"/>
    </ligand>
</feature>
<keyword evidence="9 14" id="KW-0676">Redox-active center</keyword>
<dbReference type="Gene3D" id="3.50.50.60">
    <property type="entry name" value="FAD/NAD(P)-binding domain"/>
    <property type="match status" value="2"/>
</dbReference>
<dbReference type="GO" id="GO:0006103">
    <property type="term" value="P:2-oxoglutarate metabolic process"/>
    <property type="evidence" value="ECO:0007669"/>
    <property type="project" value="TreeGrafter"/>
</dbReference>
<dbReference type="PIRSF" id="PIRSF000350">
    <property type="entry name" value="Mercury_reductase_MerA"/>
    <property type="match status" value="1"/>
</dbReference>
<dbReference type="GO" id="GO:0004148">
    <property type="term" value="F:dihydrolipoyl dehydrogenase (NADH) activity"/>
    <property type="evidence" value="ECO:0007669"/>
    <property type="project" value="UniProtKB-EC"/>
</dbReference>
<keyword evidence="12" id="KW-0547">Nucleotide-binding</keyword>
<comment type="similarity">
    <text evidence="1 14">Belongs to the class-I pyridine nucleotide-disulfide oxidoreductase family.</text>
</comment>
<dbReference type="InterPro" id="IPR023753">
    <property type="entry name" value="FAD/NAD-binding_dom"/>
</dbReference>
<evidence type="ECO:0000256" key="8">
    <source>
        <dbReference type="ARBA" id="ARBA00023157"/>
    </source>
</evidence>
<keyword evidence="8" id="KW-1015">Disulfide bond</keyword>
<keyword evidence="18" id="KW-1185">Reference proteome</keyword>
<evidence type="ECO:0000256" key="6">
    <source>
        <dbReference type="ARBA" id="ARBA00023002"/>
    </source>
</evidence>
<dbReference type="PRINTS" id="PR00368">
    <property type="entry name" value="FADPNR"/>
</dbReference>
<evidence type="ECO:0000259" key="16">
    <source>
        <dbReference type="Pfam" id="PF07992"/>
    </source>
</evidence>
<feature type="binding site" evidence="12">
    <location>
        <position position="267"/>
    </location>
    <ligand>
        <name>NAD(+)</name>
        <dbReference type="ChEBI" id="CHEBI:57540"/>
    </ligand>
</feature>
<dbReference type="InterPro" id="IPR006258">
    <property type="entry name" value="Lipoamide_DH"/>
</dbReference>
<dbReference type="EC" id="1.8.1.4" evidence="2 14"/>
<evidence type="ECO:0000256" key="4">
    <source>
        <dbReference type="ARBA" id="ARBA00022630"/>
    </source>
</evidence>
<reference evidence="17 18" key="1">
    <citation type="submission" date="2019-03" db="EMBL/GenBank/DDBJ databases">
        <title>Draft genome sequence data and analysis of a Fermenting Bacterium, Soehngenia longevitae strain 1933PT, isolated from petroleum reservoir in Azerbaijan.</title>
        <authorList>
            <person name="Grouzdev D.S."/>
            <person name="Bidzhieva S.K."/>
            <person name="Sokolova D.S."/>
            <person name="Tourova T.P."/>
            <person name="Poltaraus A.B."/>
            <person name="Nazina T.N."/>
        </authorList>
    </citation>
    <scope>NUCLEOTIDE SEQUENCE [LARGE SCALE GENOMIC DNA]</scope>
    <source>
        <strain evidence="17 18">1933P</strain>
    </source>
</reference>
<dbReference type="GO" id="GO:0050660">
    <property type="term" value="F:flavin adenine dinucleotide binding"/>
    <property type="evidence" value="ECO:0007669"/>
    <property type="project" value="InterPro"/>
</dbReference>
<keyword evidence="7 12" id="KW-0520">NAD</keyword>
<dbReference type="GO" id="GO:0005737">
    <property type="term" value="C:cytoplasm"/>
    <property type="evidence" value="ECO:0007669"/>
    <property type="project" value="UniProtKB-ARBA"/>
</dbReference>
<keyword evidence="4 14" id="KW-0285">Flavoprotein</keyword>
<dbReference type="SUPFAM" id="SSF51905">
    <property type="entry name" value="FAD/NAD(P)-binding domain"/>
    <property type="match status" value="1"/>
</dbReference>
<comment type="miscellaneous">
    <text evidence="14">The active site is a redox-active disulfide bond.</text>
</comment>
<feature type="binding site" evidence="12">
    <location>
        <begin position="140"/>
        <end position="142"/>
    </location>
    <ligand>
        <name>FAD</name>
        <dbReference type="ChEBI" id="CHEBI:57692"/>
    </ligand>
</feature>
<evidence type="ECO:0000313" key="18">
    <source>
        <dbReference type="Proteomes" id="UP000298381"/>
    </source>
</evidence>
<feature type="binding site" evidence="12">
    <location>
        <position position="116"/>
    </location>
    <ligand>
        <name>FAD</name>
        <dbReference type="ChEBI" id="CHEBI:57692"/>
    </ligand>
</feature>
<evidence type="ECO:0000259" key="15">
    <source>
        <dbReference type="Pfam" id="PF02852"/>
    </source>
</evidence>
<dbReference type="InterPro" id="IPR016156">
    <property type="entry name" value="FAD/NAD-linked_Rdtase_dimer_sf"/>
</dbReference>
<dbReference type="InterPro" id="IPR004099">
    <property type="entry name" value="Pyr_nucl-diS_OxRdtase_dimer"/>
</dbReference>
<proteinExistence type="inferred from homology"/>
<evidence type="ECO:0000256" key="9">
    <source>
        <dbReference type="ARBA" id="ARBA00023284"/>
    </source>
</evidence>
<evidence type="ECO:0000256" key="5">
    <source>
        <dbReference type="ARBA" id="ARBA00022827"/>
    </source>
</evidence>
<evidence type="ECO:0000256" key="12">
    <source>
        <dbReference type="PIRSR" id="PIRSR000350-3"/>
    </source>
</evidence>
<dbReference type="Gene3D" id="3.30.390.30">
    <property type="match status" value="1"/>
</dbReference>
<evidence type="ECO:0000256" key="1">
    <source>
        <dbReference type="ARBA" id="ARBA00007532"/>
    </source>
</evidence>
<dbReference type="RefSeq" id="WP_135271281.1">
    <property type="nucleotide sequence ID" value="NZ_SRIB01000008.1"/>
</dbReference>
<dbReference type="NCBIfam" id="TIGR01350">
    <property type="entry name" value="lipoamide_DH"/>
    <property type="match status" value="1"/>
</dbReference>
<feature type="domain" description="FAD/NAD(P)-binding" evidence="16">
    <location>
        <begin position="4"/>
        <end position="321"/>
    </location>
</feature>
<dbReference type="Pfam" id="PF07992">
    <property type="entry name" value="Pyr_redox_2"/>
    <property type="match status" value="1"/>
</dbReference>
<evidence type="ECO:0000256" key="14">
    <source>
        <dbReference type="RuleBase" id="RU003692"/>
    </source>
</evidence>
<dbReference type="SUPFAM" id="SSF55424">
    <property type="entry name" value="FAD/NAD-linked reductases, dimerisation (C-terminal) domain"/>
    <property type="match status" value="1"/>
</dbReference>
<keyword evidence="6 14" id="KW-0560">Oxidoreductase</keyword>
<accession>A0A4Z0D3P0</accession>
<feature type="domain" description="Pyridine nucleotide-disulphide oxidoreductase dimerisation" evidence="15">
    <location>
        <begin position="340"/>
        <end position="449"/>
    </location>
</feature>
<feature type="binding site" evidence="12">
    <location>
        <position position="306"/>
    </location>
    <ligand>
        <name>FAD</name>
        <dbReference type="ChEBI" id="CHEBI:57692"/>
    </ligand>
</feature>
<dbReference type="AlphaFoldDB" id="A0A4Z0D3P0"/>
<dbReference type="PANTHER" id="PTHR22912">
    <property type="entry name" value="DISULFIDE OXIDOREDUCTASE"/>
    <property type="match status" value="1"/>
</dbReference>
<dbReference type="FunFam" id="3.30.390.30:FF:000001">
    <property type="entry name" value="Dihydrolipoyl dehydrogenase"/>
    <property type="match status" value="1"/>
</dbReference>
<feature type="active site" description="Proton acceptor" evidence="11">
    <location>
        <position position="439"/>
    </location>
</feature>
<dbReference type="PANTHER" id="PTHR22912:SF151">
    <property type="entry name" value="DIHYDROLIPOYL DEHYDROGENASE, MITOCHONDRIAL"/>
    <property type="match status" value="1"/>
</dbReference>